<gene>
    <name evidence="3" type="ORF">GPM19_04695</name>
</gene>
<comment type="similarity">
    <text evidence="1">Belongs to the bacterial sugar transferase family.</text>
</comment>
<dbReference type="AlphaFoldDB" id="A0A7X3GZ17"/>
<keyword evidence="3" id="KW-0808">Transferase</keyword>
<organism evidence="3 4">
    <name type="scientific">Vreelandella zhuhanensis</name>
    <dbReference type="NCBI Taxonomy" id="2684210"/>
    <lineage>
        <taxon>Bacteria</taxon>
        <taxon>Pseudomonadati</taxon>
        <taxon>Pseudomonadota</taxon>
        <taxon>Gammaproteobacteria</taxon>
        <taxon>Oceanospirillales</taxon>
        <taxon>Halomonadaceae</taxon>
        <taxon>Vreelandella</taxon>
    </lineage>
</organism>
<evidence type="ECO:0000313" key="3">
    <source>
        <dbReference type="EMBL" id="MWJ27512.1"/>
    </source>
</evidence>
<dbReference type="PANTHER" id="PTHR30576">
    <property type="entry name" value="COLANIC BIOSYNTHESIS UDP-GLUCOSE LIPID CARRIER TRANSFERASE"/>
    <property type="match status" value="1"/>
</dbReference>
<evidence type="ECO:0000256" key="1">
    <source>
        <dbReference type="ARBA" id="ARBA00006464"/>
    </source>
</evidence>
<keyword evidence="4" id="KW-1185">Reference proteome</keyword>
<dbReference type="InterPro" id="IPR003362">
    <property type="entry name" value="Bact_transf"/>
</dbReference>
<dbReference type="RefSeq" id="WP_160417735.1">
    <property type="nucleotide sequence ID" value="NZ_WTKP01000003.1"/>
</dbReference>
<dbReference type="Pfam" id="PF02397">
    <property type="entry name" value="Bac_transf"/>
    <property type="match status" value="1"/>
</dbReference>
<feature type="domain" description="Bacterial sugar transferase" evidence="2">
    <location>
        <begin position="3"/>
        <end position="172"/>
    </location>
</feature>
<protein>
    <submittedName>
        <fullName evidence="3">Sugar transferase</fullName>
    </submittedName>
</protein>
<dbReference type="PANTHER" id="PTHR30576:SF10">
    <property type="entry name" value="SLL5057 PROTEIN"/>
    <property type="match status" value="1"/>
</dbReference>
<comment type="caution">
    <text evidence="3">The sequence shown here is derived from an EMBL/GenBank/DDBJ whole genome shotgun (WGS) entry which is preliminary data.</text>
</comment>
<evidence type="ECO:0000313" key="4">
    <source>
        <dbReference type="Proteomes" id="UP000437638"/>
    </source>
</evidence>
<dbReference type="Proteomes" id="UP000437638">
    <property type="component" value="Unassembled WGS sequence"/>
</dbReference>
<name>A0A7X3GZ17_9GAMM</name>
<sequence>MLRFFDVLFAATGLLIGLPVLLLVALAGYLDTGSPLFRQERVGYRGQPFVLIKFRTMKCDTAWVASHLVDASSITRLGHFLRRTKLDELPQLWNVLKGDMSLVGPRPCLYTQYELIKERTQRGVYNARPGITGLAQLNAVDMSTPRLLAEMDQRMLATLAVPTYFRYLFLTLLGRGSGDSVIL</sequence>
<evidence type="ECO:0000259" key="2">
    <source>
        <dbReference type="Pfam" id="PF02397"/>
    </source>
</evidence>
<dbReference type="EMBL" id="WTKP01000003">
    <property type="protein sequence ID" value="MWJ27512.1"/>
    <property type="molecule type" value="Genomic_DNA"/>
</dbReference>
<proteinExistence type="inferred from homology"/>
<accession>A0A7X3GZ17</accession>
<reference evidence="3 4" key="1">
    <citation type="submission" date="2019-12" db="EMBL/GenBank/DDBJ databases">
        <title>Halomonas rutogse sp. nov. isolated from two lakes on Tibetan Plateau.</title>
        <authorList>
            <person name="Gao P."/>
        </authorList>
    </citation>
    <scope>NUCLEOTIDE SEQUENCE [LARGE SCALE GENOMIC DNA]</scope>
    <source>
        <strain evidence="3 4">ZH2S</strain>
    </source>
</reference>
<dbReference type="GO" id="GO:0016780">
    <property type="term" value="F:phosphotransferase activity, for other substituted phosphate groups"/>
    <property type="evidence" value="ECO:0007669"/>
    <property type="project" value="TreeGrafter"/>
</dbReference>